<dbReference type="SUPFAM" id="SSF102114">
    <property type="entry name" value="Radical SAM enzymes"/>
    <property type="match status" value="1"/>
</dbReference>
<dbReference type="STRING" id="1577791.Mpt1_c04460"/>
<dbReference type="NCBIfam" id="TIGR03904">
    <property type="entry name" value="SAM_YgiQ"/>
    <property type="match status" value="1"/>
</dbReference>
<evidence type="ECO:0000256" key="7">
    <source>
        <dbReference type="SAM" id="MobiDB-lite"/>
    </source>
</evidence>
<organism evidence="9 10">
    <name type="scientific">Candidatus Methanoplasma termitum</name>
    <dbReference type="NCBI Taxonomy" id="1577791"/>
    <lineage>
        <taxon>Archaea</taxon>
        <taxon>Methanobacteriati</taxon>
        <taxon>Thermoplasmatota</taxon>
        <taxon>Thermoplasmata</taxon>
        <taxon>Methanomassiliicoccales</taxon>
        <taxon>Methanomassiliicoccaceae</taxon>
        <taxon>Candidatus Methanoplasma</taxon>
    </lineage>
</organism>
<accession>A0A0A7LB90</accession>
<feature type="region of interest" description="Disordered" evidence="7">
    <location>
        <begin position="538"/>
        <end position="570"/>
    </location>
</feature>
<evidence type="ECO:0000313" key="9">
    <source>
        <dbReference type="EMBL" id="AIZ56339.1"/>
    </source>
</evidence>
<evidence type="ECO:0000256" key="4">
    <source>
        <dbReference type="ARBA" id="ARBA00023004"/>
    </source>
</evidence>
<dbReference type="PROSITE" id="PS51918">
    <property type="entry name" value="RADICAL_SAM"/>
    <property type="match status" value="1"/>
</dbReference>
<comment type="cofactor">
    <cofactor evidence="6">
        <name>[4Fe-4S] cluster</name>
        <dbReference type="ChEBI" id="CHEBI:49883"/>
    </cofactor>
    <text evidence="6">Binds 1 [4Fe-4S] cluster. The cluster is coordinated with 3 cysteines and an exchangeable S-adenosyl-L-methionine.</text>
</comment>
<comment type="similarity">
    <text evidence="6">Belongs to the UPF0313 family.</text>
</comment>
<dbReference type="GO" id="GO:0003824">
    <property type="term" value="F:catalytic activity"/>
    <property type="evidence" value="ECO:0007669"/>
    <property type="project" value="InterPro"/>
</dbReference>
<keyword evidence="2 6" id="KW-0949">S-adenosyl-L-methionine</keyword>
<evidence type="ECO:0000256" key="1">
    <source>
        <dbReference type="ARBA" id="ARBA00022485"/>
    </source>
</evidence>
<dbReference type="InterPro" id="IPR013704">
    <property type="entry name" value="UPF0313_N"/>
</dbReference>
<dbReference type="AlphaFoldDB" id="A0A0A7LB90"/>
<evidence type="ECO:0000256" key="5">
    <source>
        <dbReference type="ARBA" id="ARBA00023014"/>
    </source>
</evidence>
<dbReference type="InterPro" id="IPR006638">
    <property type="entry name" value="Elp3/MiaA/NifB-like_rSAM"/>
</dbReference>
<reference evidence="9 10" key="1">
    <citation type="journal article" date="2014" name="Appl. Environ. Microbiol.">
        <title>Comparative Genome Analysis of 'Candidatus Methanoplasma termitum' Indicates a New Mode of Energy Metabolism in the Seventh Order of Methanogens.</title>
        <authorList>
            <person name="Lang K."/>
            <person name="Schuldes J."/>
            <person name="Klingl A."/>
            <person name="Poehlein A."/>
            <person name="Daniel R."/>
            <person name="Brune A."/>
        </authorList>
    </citation>
    <scope>NUCLEOTIDE SEQUENCE [LARGE SCALE GENOMIC DNA]</scope>
    <source>
        <strain evidence="10">Mpt1</strain>
    </source>
</reference>
<dbReference type="Pfam" id="PF08497">
    <property type="entry name" value="Radical_SAM_N"/>
    <property type="match status" value="1"/>
</dbReference>
<keyword evidence="4 6" id="KW-0408">Iron</keyword>
<proteinExistence type="inferred from homology"/>
<dbReference type="GeneID" id="24818117"/>
<dbReference type="SFLD" id="SFLDG01069">
    <property type="entry name" value="UPF0313"/>
    <property type="match status" value="1"/>
</dbReference>
<dbReference type="RefSeq" id="WP_048111698.1">
    <property type="nucleotide sequence ID" value="NZ_CP010070.1"/>
</dbReference>
<evidence type="ECO:0000256" key="6">
    <source>
        <dbReference type="HAMAP-Rule" id="MF_01251"/>
    </source>
</evidence>
<dbReference type="InterPro" id="IPR058240">
    <property type="entry name" value="rSAM_sf"/>
</dbReference>
<keyword evidence="10" id="KW-1185">Reference proteome</keyword>
<feature type="compositionally biased region" description="Basic and acidic residues" evidence="7">
    <location>
        <begin position="538"/>
        <end position="556"/>
    </location>
</feature>
<keyword evidence="1 6" id="KW-0004">4Fe-4S</keyword>
<dbReference type="Proteomes" id="UP000030787">
    <property type="component" value="Chromosome"/>
</dbReference>
<dbReference type="PANTHER" id="PTHR32331">
    <property type="entry name" value="UPF0313 PROTEIN YGIQ"/>
    <property type="match status" value="1"/>
</dbReference>
<dbReference type="InterPro" id="IPR022946">
    <property type="entry name" value="UPF0313"/>
</dbReference>
<dbReference type="InterPro" id="IPR023404">
    <property type="entry name" value="rSAM_horseshoe"/>
</dbReference>
<evidence type="ECO:0000259" key="8">
    <source>
        <dbReference type="PROSITE" id="PS51918"/>
    </source>
</evidence>
<gene>
    <name evidence="9" type="primary">rimO</name>
    <name evidence="9" type="ORF">Mpt1_c04460</name>
</gene>
<dbReference type="GO" id="GO:0051539">
    <property type="term" value="F:4 iron, 4 sulfur cluster binding"/>
    <property type="evidence" value="ECO:0007669"/>
    <property type="project" value="UniProtKB-KW"/>
</dbReference>
<keyword evidence="5 6" id="KW-0411">Iron-sulfur</keyword>
<feature type="binding site" evidence="6">
    <location>
        <position position="308"/>
    </location>
    <ligand>
        <name>[4Fe-4S] cluster</name>
        <dbReference type="ChEBI" id="CHEBI:49883"/>
        <note>4Fe-4S-S-AdoMet</note>
    </ligand>
</feature>
<protein>
    <submittedName>
        <fullName evidence="9">RimO protein</fullName>
    </submittedName>
</protein>
<dbReference type="PANTHER" id="PTHR32331:SF0">
    <property type="entry name" value="UPF0313 PROTEIN YGIQ"/>
    <property type="match status" value="1"/>
</dbReference>
<feature type="domain" description="Radical SAM core" evidence="8">
    <location>
        <begin position="287"/>
        <end position="562"/>
    </location>
</feature>
<evidence type="ECO:0000256" key="2">
    <source>
        <dbReference type="ARBA" id="ARBA00022691"/>
    </source>
</evidence>
<feature type="binding site" evidence="6">
    <location>
        <position position="305"/>
    </location>
    <ligand>
        <name>[4Fe-4S] cluster</name>
        <dbReference type="ChEBI" id="CHEBI:49883"/>
        <note>4Fe-4S-S-AdoMet</note>
    </ligand>
</feature>
<feature type="binding site" evidence="6">
    <location>
        <position position="301"/>
    </location>
    <ligand>
        <name>[4Fe-4S] cluster</name>
        <dbReference type="ChEBI" id="CHEBI:49883"/>
        <note>4Fe-4S-S-AdoMet</note>
    </ligand>
</feature>
<dbReference type="GO" id="GO:0005506">
    <property type="term" value="F:iron ion binding"/>
    <property type="evidence" value="ECO:0007669"/>
    <property type="project" value="UniProtKB-UniRule"/>
</dbReference>
<evidence type="ECO:0000256" key="3">
    <source>
        <dbReference type="ARBA" id="ARBA00022723"/>
    </source>
</evidence>
<dbReference type="HAMAP" id="MF_01251">
    <property type="entry name" value="UPF0313"/>
    <property type="match status" value="1"/>
</dbReference>
<dbReference type="KEGG" id="mear:Mpt1_c04460"/>
<dbReference type="Gene3D" id="3.80.30.20">
    <property type="entry name" value="tm_1862 like domain"/>
    <property type="match status" value="1"/>
</dbReference>
<dbReference type="EMBL" id="CP010070">
    <property type="protein sequence ID" value="AIZ56339.1"/>
    <property type="molecule type" value="Genomic_DNA"/>
</dbReference>
<dbReference type="HOGENOM" id="CLU_018288_2_0_2"/>
<keyword evidence="3 6" id="KW-0479">Metal-binding</keyword>
<dbReference type="InterPro" id="IPR007197">
    <property type="entry name" value="rSAM"/>
</dbReference>
<sequence length="570" mass="64117">MFIPTTPKEVNKRGWKALDVIIVSGDTYIDSSYNGAAVIGHWLIDNGFRVGIVCQPDIDSDKDITRLGEPGLFWSVTAGAVDSMVANYTPTNKFRKDDDFTPGGINDRRPDRACIAYTNLIKKYIKGKPVVLGGIEASLRRIAHYDAWSDSVRRSILFDSKADVITYGMAELSNLELAQRMRDGKDISDVRGICRIGKEPPSGGYIGMPAYEKCAEDKNDFIKAFKIFYENNDPVSSKGIFQKHGDRYLIQNPPSRHLTSEELDRIYSLDYENAVHPYYLKKGAVRAMDTIKNSITSHRGCYGECSFCAISVHQGRTVISRSEGSIISEAERIASRPGFNGIIYDVGGPTANMYGIECSIKPIKGACKDKKCLYPKPCPYLPIDHSKQIALLKKMSEIPGVKKVMVASGIRYDMVIFDRKKGAEYVDRIVGNHVSGQLKVAPEHTVPHVLELMCKPGPDVLIKFKEMFDESNKKQGKDQFLTYYLMAAHPGCYEEDMEELNNFVHRELKTNPEQVQIFTPTPSTVSTLMYHTRRDLDNTKNLKSEHSMQTKQKQKDILLGSKGKGYEKRR</sequence>
<dbReference type="SMART" id="SM00729">
    <property type="entry name" value="Elp3"/>
    <property type="match status" value="1"/>
</dbReference>
<evidence type="ECO:0000313" key="10">
    <source>
        <dbReference type="Proteomes" id="UP000030787"/>
    </source>
</evidence>
<dbReference type="SFLD" id="SFLDS00029">
    <property type="entry name" value="Radical_SAM"/>
    <property type="match status" value="1"/>
</dbReference>
<name>A0A0A7LB90_9ARCH</name>
<dbReference type="OrthoDB" id="358785at2157"/>